<protein>
    <submittedName>
        <fullName evidence="2">Uncharacterized protein</fullName>
    </submittedName>
</protein>
<feature type="compositionally biased region" description="Basic residues" evidence="1">
    <location>
        <begin position="112"/>
        <end position="141"/>
    </location>
</feature>
<keyword evidence="3" id="KW-1185">Reference proteome</keyword>
<reference evidence="2" key="1">
    <citation type="journal article" date="2020" name="bioRxiv">
        <title>Comparative genomics of Chlamydomonas.</title>
        <authorList>
            <person name="Craig R.J."/>
            <person name="Hasan A.R."/>
            <person name="Ness R.W."/>
            <person name="Keightley P.D."/>
        </authorList>
    </citation>
    <scope>NUCLEOTIDE SEQUENCE</scope>
    <source>
        <strain evidence="2">SAG 7.73</strain>
    </source>
</reference>
<dbReference type="OrthoDB" id="514689at2759"/>
<feature type="compositionally biased region" description="Low complexity" evidence="1">
    <location>
        <begin position="144"/>
        <end position="155"/>
    </location>
</feature>
<evidence type="ECO:0000313" key="2">
    <source>
        <dbReference type="EMBL" id="KAG2441838.1"/>
    </source>
</evidence>
<feature type="region of interest" description="Disordered" evidence="1">
    <location>
        <begin position="92"/>
        <end position="182"/>
    </location>
</feature>
<accession>A0A835W8P8</accession>
<dbReference type="AlphaFoldDB" id="A0A835W8P8"/>
<comment type="caution">
    <text evidence="2">The sequence shown here is derived from an EMBL/GenBank/DDBJ whole genome shotgun (WGS) entry which is preliminary data.</text>
</comment>
<feature type="region of interest" description="Disordered" evidence="1">
    <location>
        <begin position="60"/>
        <end position="80"/>
    </location>
</feature>
<evidence type="ECO:0000256" key="1">
    <source>
        <dbReference type="SAM" id="MobiDB-lite"/>
    </source>
</evidence>
<dbReference type="EMBL" id="JAEHOC010000005">
    <property type="protein sequence ID" value="KAG2441838.1"/>
    <property type="molecule type" value="Genomic_DNA"/>
</dbReference>
<dbReference type="Proteomes" id="UP000650467">
    <property type="component" value="Unassembled WGS sequence"/>
</dbReference>
<dbReference type="PANTHER" id="PTHR36021">
    <property type="entry name" value="COREPRESSOR"/>
    <property type="match status" value="1"/>
</dbReference>
<gene>
    <name evidence="2" type="ORF">HXX76_003446</name>
</gene>
<name>A0A835W8P8_CHLIN</name>
<feature type="compositionally biased region" description="Basic and acidic residues" evidence="1">
    <location>
        <begin position="92"/>
        <end position="111"/>
    </location>
</feature>
<evidence type="ECO:0000313" key="3">
    <source>
        <dbReference type="Proteomes" id="UP000650467"/>
    </source>
</evidence>
<sequence length="182" mass="20628">MGKNQGHKQTQRSRYTGGEGGGTGDYNDGMKDVSFHTAEWHAARIANLTVERIGWEEWRSKQKEAEGKLAAAAEEEERKMRDYRAQLDADRKKLLARGRNHEDLAKEIKEEKKRKRKEKKSKKESKDKKSKKSKKSKKRRRSDSGSSSDSDSSSDSEGKGGEGDPGAEDPSNPMRLSDWLKM</sequence>
<dbReference type="PANTHER" id="PTHR36021:SF1">
    <property type="entry name" value="COREPRESSOR"/>
    <property type="match status" value="1"/>
</dbReference>
<organism evidence="2 3">
    <name type="scientific">Chlamydomonas incerta</name>
    <dbReference type="NCBI Taxonomy" id="51695"/>
    <lineage>
        <taxon>Eukaryota</taxon>
        <taxon>Viridiplantae</taxon>
        <taxon>Chlorophyta</taxon>
        <taxon>core chlorophytes</taxon>
        <taxon>Chlorophyceae</taxon>
        <taxon>CS clade</taxon>
        <taxon>Chlamydomonadales</taxon>
        <taxon>Chlamydomonadaceae</taxon>
        <taxon>Chlamydomonas</taxon>
    </lineage>
</organism>
<proteinExistence type="predicted"/>
<feature type="compositionally biased region" description="Basic residues" evidence="1">
    <location>
        <begin position="1"/>
        <end position="11"/>
    </location>
</feature>
<feature type="region of interest" description="Disordered" evidence="1">
    <location>
        <begin position="1"/>
        <end position="31"/>
    </location>
</feature>